<feature type="domain" description="DUF2231" evidence="2">
    <location>
        <begin position="13"/>
        <end position="134"/>
    </location>
</feature>
<dbReference type="RefSeq" id="WP_120324259.1">
    <property type="nucleotide sequence ID" value="NZ_RAPF01000003.1"/>
</dbReference>
<proteinExistence type="predicted"/>
<dbReference type="InterPro" id="IPR019251">
    <property type="entry name" value="DUF2231_TM"/>
</dbReference>
<reference evidence="3 4" key="1">
    <citation type="submission" date="2018-09" db="EMBL/GenBank/DDBJ databases">
        <title>Altererythrobacter spongiae sp. nov., isolated from a marine sponge.</title>
        <authorList>
            <person name="Zhuang L."/>
            <person name="Luo L."/>
        </authorList>
    </citation>
    <scope>NUCLEOTIDE SEQUENCE [LARGE SCALE GENOMIC DNA]</scope>
    <source>
        <strain evidence="3 4">HN-Y73</strain>
    </source>
</reference>
<evidence type="ECO:0000313" key="3">
    <source>
        <dbReference type="EMBL" id="RKF21851.1"/>
    </source>
</evidence>
<name>A0A420EMJ4_9SPHN</name>
<feature type="transmembrane region" description="Helical" evidence="1">
    <location>
        <begin position="48"/>
        <end position="71"/>
    </location>
</feature>
<evidence type="ECO:0000259" key="2">
    <source>
        <dbReference type="Pfam" id="PF09990"/>
    </source>
</evidence>
<sequence>MAIPPAHARPMLHPLHAILLAFPLALFTAALLSDITYLNTAQIQWTNFSSWLIAGAELTGALVVLWALIALIRHRKGAASLRYLLYLAVVAVMWIAGLINAFQHSHDAWSSVGTFGLILSILSAILAWCAGLIGYSSYPLREVS</sequence>
<evidence type="ECO:0000256" key="1">
    <source>
        <dbReference type="SAM" id="Phobius"/>
    </source>
</evidence>
<keyword evidence="1" id="KW-0472">Membrane</keyword>
<organism evidence="3 4">
    <name type="scientific">Altericroceibacterium spongiae</name>
    <dbReference type="NCBI Taxonomy" id="2320269"/>
    <lineage>
        <taxon>Bacteria</taxon>
        <taxon>Pseudomonadati</taxon>
        <taxon>Pseudomonadota</taxon>
        <taxon>Alphaproteobacteria</taxon>
        <taxon>Sphingomonadales</taxon>
        <taxon>Erythrobacteraceae</taxon>
        <taxon>Altericroceibacterium</taxon>
    </lineage>
</organism>
<keyword evidence="1" id="KW-0812">Transmembrane</keyword>
<feature type="transmembrane region" description="Helical" evidence="1">
    <location>
        <begin position="83"/>
        <end position="102"/>
    </location>
</feature>
<comment type="caution">
    <text evidence="3">The sequence shown here is derived from an EMBL/GenBank/DDBJ whole genome shotgun (WGS) entry which is preliminary data.</text>
</comment>
<dbReference type="AlphaFoldDB" id="A0A420EMJ4"/>
<feature type="transmembrane region" description="Helical" evidence="1">
    <location>
        <begin position="114"/>
        <end position="135"/>
    </location>
</feature>
<dbReference type="EMBL" id="RAPF01000003">
    <property type="protein sequence ID" value="RKF21851.1"/>
    <property type="molecule type" value="Genomic_DNA"/>
</dbReference>
<dbReference type="Proteomes" id="UP000284395">
    <property type="component" value="Unassembled WGS sequence"/>
</dbReference>
<dbReference type="Pfam" id="PF09990">
    <property type="entry name" value="DUF2231"/>
    <property type="match status" value="1"/>
</dbReference>
<protein>
    <recommendedName>
        <fullName evidence="2">DUF2231 domain-containing protein</fullName>
    </recommendedName>
</protein>
<keyword evidence="4" id="KW-1185">Reference proteome</keyword>
<keyword evidence="1" id="KW-1133">Transmembrane helix</keyword>
<accession>A0A420EMJ4</accession>
<evidence type="ECO:0000313" key="4">
    <source>
        <dbReference type="Proteomes" id="UP000284395"/>
    </source>
</evidence>
<gene>
    <name evidence="3" type="ORF">D6851_07490</name>
</gene>